<dbReference type="InterPro" id="IPR022646">
    <property type="entry name" value="SecD/SecF_CS"/>
</dbReference>
<keyword evidence="6 9" id="KW-1133">Transmembrane helix</keyword>
<keyword evidence="8 9" id="KW-0472">Membrane</keyword>
<feature type="transmembrane region" description="Helical" evidence="9">
    <location>
        <begin position="481"/>
        <end position="501"/>
    </location>
</feature>
<dbReference type="Proteomes" id="UP001157353">
    <property type="component" value="Unassembled WGS sequence"/>
</dbReference>
<dbReference type="SUPFAM" id="SSF82866">
    <property type="entry name" value="Multidrug efflux transporter AcrB transmembrane domain"/>
    <property type="match status" value="1"/>
</dbReference>
<keyword evidence="3 9" id="KW-1003">Cell membrane</keyword>
<keyword evidence="5 9" id="KW-0653">Protein transport</keyword>
<comment type="subunit">
    <text evidence="9">Forms a complex with SecF. Part of the essential Sec protein translocation apparatus which comprises SecA, SecYEG and auxiliary proteins SecDF-YajC and YidC.</text>
</comment>
<evidence type="ECO:0000259" key="13">
    <source>
        <dbReference type="Pfam" id="PF22599"/>
    </source>
</evidence>
<dbReference type="InterPro" id="IPR027398">
    <property type="entry name" value="SecD-TM"/>
</dbReference>
<evidence type="ECO:0000256" key="6">
    <source>
        <dbReference type="ARBA" id="ARBA00022989"/>
    </source>
</evidence>
<keyword evidence="4 9" id="KW-0812">Transmembrane</keyword>
<evidence type="ECO:0000256" key="9">
    <source>
        <dbReference type="HAMAP-Rule" id="MF_01463"/>
    </source>
</evidence>
<dbReference type="PANTHER" id="PTHR30081:SF1">
    <property type="entry name" value="PROTEIN TRANSLOCASE SUBUNIT SECD"/>
    <property type="match status" value="1"/>
</dbReference>
<feature type="domain" description="Protein export membrane protein SecD/SecF C-terminal" evidence="10">
    <location>
        <begin position="437"/>
        <end position="606"/>
    </location>
</feature>
<feature type="transmembrane region" description="Helical" evidence="9">
    <location>
        <begin position="550"/>
        <end position="574"/>
    </location>
</feature>
<dbReference type="Pfam" id="PF02355">
    <property type="entry name" value="SecD_SecF_C"/>
    <property type="match status" value="1"/>
</dbReference>
<feature type="transmembrane region" description="Helical" evidence="9">
    <location>
        <begin position="460"/>
        <end position="476"/>
    </location>
</feature>
<feature type="domain" description="Protein translocase subunit SecDF P1" evidence="12">
    <location>
        <begin position="231"/>
        <end position="289"/>
    </location>
</feature>
<evidence type="ECO:0000256" key="4">
    <source>
        <dbReference type="ARBA" id="ARBA00022692"/>
    </source>
</evidence>
<dbReference type="PANTHER" id="PTHR30081">
    <property type="entry name" value="PROTEIN-EXPORT MEMBRANE PROTEIN SEC"/>
    <property type="match status" value="1"/>
</dbReference>
<dbReference type="InterPro" id="IPR001036">
    <property type="entry name" value="Acrflvin-R"/>
</dbReference>
<comment type="function">
    <text evidence="9">Part of the Sec protein translocase complex. Interacts with the SecYEG preprotein conducting channel. SecDF uses the proton motive force (PMF) to complete protein translocation after the ATP-dependent function of SecA.</text>
</comment>
<evidence type="ECO:0000256" key="7">
    <source>
        <dbReference type="ARBA" id="ARBA00023010"/>
    </source>
</evidence>
<dbReference type="Gene3D" id="3.30.1360.200">
    <property type="match status" value="1"/>
</dbReference>
<dbReference type="NCBIfam" id="TIGR01129">
    <property type="entry name" value="secD"/>
    <property type="match status" value="1"/>
</dbReference>
<feature type="transmembrane region" description="Helical" evidence="9">
    <location>
        <begin position="507"/>
        <end position="529"/>
    </location>
</feature>
<proteinExistence type="inferred from homology"/>
<dbReference type="Gene3D" id="3.30.70.3400">
    <property type="match status" value="2"/>
</dbReference>
<comment type="similarity">
    <text evidence="9">Belongs to the SecD/SecF family. SecD subfamily.</text>
</comment>
<feature type="domain" description="SecD export protein N-terminal TM" evidence="11">
    <location>
        <begin position="2"/>
        <end position="103"/>
    </location>
</feature>
<organism evidence="14 15">
    <name type="scientific">Psychromonas marina</name>
    <dbReference type="NCBI Taxonomy" id="88364"/>
    <lineage>
        <taxon>Bacteria</taxon>
        <taxon>Pseudomonadati</taxon>
        <taxon>Pseudomonadota</taxon>
        <taxon>Gammaproteobacteria</taxon>
        <taxon>Alteromonadales</taxon>
        <taxon>Psychromonadaceae</taxon>
        <taxon>Psychromonas</taxon>
    </lineage>
</organism>
<keyword evidence="7 9" id="KW-0811">Translocation</keyword>
<dbReference type="InterPro" id="IPR054384">
    <property type="entry name" value="SecDF_P1_head"/>
</dbReference>
<dbReference type="InterPro" id="IPR022813">
    <property type="entry name" value="SecD/SecF_arch_bac"/>
</dbReference>
<reference evidence="15" key="1">
    <citation type="journal article" date="2019" name="Int. J. Syst. Evol. Microbiol.">
        <title>The Global Catalogue of Microorganisms (GCM) 10K type strain sequencing project: providing services to taxonomists for standard genome sequencing and annotation.</title>
        <authorList>
            <consortium name="The Broad Institute Genomics Platform"/>
            <consortium name="The Broad Institute Genome Sequencing Center for Infectious Disease"/>
            <person name="Wu L."/>
            <person name="Ma J."/>
        </authorList>
    </citation>
    <scope>NUCLEOTIDE SEQUENCE [LARGE SCALE GENOMIC DNA]</scope>
    <source>
        <strain evidence="15">NBRC 103166</strain>
    </source>
</reference>
<comment type="subcellular location">
    <subcellularLocation>
        <location evidence="1 9">Cell membrane</location>
        <topology evidence="1 9">Multi-pass membrane protein</topology>
    </subcellularLocation>
</comment>
<accession>A0ABQ6E289</accession>
<dbReference type="Pfam" id="PF13721">
    <property type="entry name" value="SecD-TM1"/>
    <property type="match status" value="1"/>
</dbReference>
<evidence type="ECO:0000256" key="5">
    <source>
        <dbReference type="ARBA" id="ARBA00022927"/>
    </source>
</evidence>
<evidence type="ECO:0000313" key="14">
    <source>
        <dbReference type="EMBL" id="GLS91305.1"/>
    </source>
</evidence>
<dbReference type="RefSeq" id="WP_284204428.1">
    <property type="nucleotide sequence ID" value="NZ_BSPQ01000013.1"/>
</dbReference>
<gene>
    <name evidence="14" type="primary">secD-1</name>
    <name evidence="9" type="synonym">secD</name>
    <name evidence="14" type="ORF">GCM10007916_23740</name>
</gene>
<name>A0ABQ6E289_9GAMM</name>
<dbReference type="NCBIfam" id="TIGR00916">
    <property type="entry name" value="2A0604s01"/>
    <property type="match status" value="1"/>
</dbReference>
<keyword evidence="2 9" id="KW-0813">Transport</keyword>
<feature type="domain" description="SecDF P1 head subdomain" evidence="13">
    <location>
        <begin position="307"/>
        <end position="435"/>
    </location>
</feature>
<dbReference type="Pfam" id="PF07549">
    <property type="entry name" value="Sec_GG"/>
    <property type="match status" value="1"/>
</dbReference>
<dbReference type="InterPro" id="IPR005791">
    <property type="entry name" value="SecD"/>
</dbReference>
<dbReference type="InterPro" id="IPR048634">
    <property type="entry name" value="SecD_SecF_C"/>
</dbReference>
<dbReference type="HAMAP" id="MF_01463_B">
    <property type="entry name" value="SecD_B"/>
    <property type="match status" value="1"/>
</dbReference>
<protein>
    <recommendedName>
        <fullName evidence="9">Protein translocase subunit SecD</fullName>
    </recommendedName>
</protein>
<dbReference type="PRINTS" id="PR00702">
    <property type="entry name" value="ACRIFLAVINRP"/>
</dbReference>
<evidence type="ECO:0000256" key="2">
    <source>
        <dbReference type="ARBA" id="ARBA00022448"/>
    </source>
</evidence>
<dbReference type="InterPro" id="IPR048631">
    <property type="entry name" value="SecD_1st"/>
</dbReference>
<evidence type="ECO:0000259" key="10">
    <source>
        <dbReference type="Pfam" id="PF02355"/>
    </source>
</evidence>
<dbReference type="InterPro" id="IPR055344">
    <property type="entry name" value="SecD_SecF_C_bact"/>
</dbReference>
<dbReference type="Gene3D" id="1.20.1640.10">
    <property type="entry name" value="Multidrug efflux transporter AcrB transmembrane domain"/>
    <property type="match status" value="1"/>
</dbReference>
<keyword evidence="15" id="KW-1185">Reference proteome</keyword>
<evidence type="ECO:0000259" key="11">
    <source>
        <dbReference type="Pfam" id="PF13721"/>
    </source>
</evidence>
<feature type="transmembrane region" description="Helical" evidence="9">
    <location>
        <begin position="586"/>
        <end position="609"/>
    </location>
</feature>
<dbReference type="EMBL" id="BSPQ01000013">
    <property type="protein sequence ID" value="GLS91305.1"/>
    <property type="molecule type" value="Genomic_DNA"/>
</dbReference>
<comment type="caution">
    <text evidence="9">Lacks conserved residue(s) required for the propagation of feature annotation.</text>
</comment>
<sequence>MLNKYPMWKYLLLGAIVLISLLYAAPNLYGEDPAIQISATRGATVELATLDKVETLLSEANISPKSTVLENGQILVRLTSSEDQLIAREVIGEELGDGFVSALNLAPATPDWLEAIGGAPLKLGLDLRGGVHFLMEVDMDEAVAKAQEQMVQDFRAELREQKIRFRGIRKANTETGIILRFTSQEVLDKAVDYLKPINPGYLFDDAQDNSEFVLTVAMSDEKLKATKEDALQQNLGILRNRVNELGVAEPLVQRQGADRIVVELPGVQDTARAKEILGATATLEFHPVDSETDINDALVGRLPSSSIVYKERDGRPHVIKKSIILTGNHIVDAQSSLDEYGRAQVNISLDSQGGSKMSRFTKDNIGKPMATLFIEYLPTGKKKANGKTEIEKREEIANVATIQAQLGRSFRITGLDNAAEAHNLALLLRAGALIAPIQIVEERTIGPSLGKQNIDNGIKAMVYGLLAVVLFMFFYYRKFGAIANTALIFNIVMIVGLMSMIPGATLTLPGIAGIVLTVGMAVDANVLIFERIREEIKAGKSIQRAINEGYSNAFSTIADANITTLITAIILFAVGTGPIKGFAVTLMIGIATSMFTSIFGTRAIVNAIWGGRNDIKKLSI</sequence>
<evidence type="ECO:0000256" key="3">
    <source>
        <dbReference type="ARBA" id="ARBA00022475"/>
    </source>
</evidence>
<dbReference type="Pfam" id="PF21760">
    <property type="entry name" value="SecD_1st"/>
    <property type="match status" value="1"/>
</dbReference>
<comment type="caution">
    <text evidence="14">The sequence shown here is derived from an EMBL/GenBank/DDBJ whole genome shotgun (WGS) entry which is preliminary data.</text>
</comment>
<evidence type="ECO:0000259" key="12">
    <source>
        <dbReference type="Pfam" id="PF21760"/>
    </source>
</evidence>
<evidence type="ECO:0000256" key="8">
    <source>
        <dbReference type="ARBA" id="ARBA00023136"/>
    </source>
</evidence>
<dbReference type="Pfam" id="PF22599">
    <property type="entry name" value="SecDF_P1_head"/>
    <property type="match status" value="1"/>
</dbReference>
<evidence type="ECO:0000313" key="15">
    <source>
        <dbReference type="Proteomes" id="UP001157353"/>
    </source>
</evidence>
<evidence type="ECO:0000256" key="1">
    <source>
        <dbReference type="ARBA" id="ARBA00004651"/>
    </source>
</evidence>